<keyword evidence="6 10" id="KW-1133">Transmembrane helix</keyword>
<gene>
    <name evidence="12" type="primary">LOC105426781</name>
</gene>
<keyword evidence="4 10" id="KW-0812">Transmembrane</keyword>
<evidence type="ECO:0000256" key="4">
    <source>
        <dbReference type="ARBA" id="ARBA00022692"/>
    </source>
</evidence>
<dbReference type="AlphaFoldDB" id="A0A8N1S785"/>
<evidence type="ECO:0000256" key="2">
    <source>
        <dbReference type="ARBA" id="ARBA00022475"/>
    </source>
</evidence>
<comment type="caution">
    <text evidence="10">Lacks conserved residue(s) required for the propagation of feature annotation.</text>
</comment>
<feature type="transmembrane region" description="Helical" evidence="10">
    <location>
        <begin position="34"/>
        <end position="55"/>
    </location>
</feature>
<keyword evidence="7 10" id="KW-0472">Membrane</keyword>
<dbReference type="GeneID" id="105426781"/>
<comment type="similarity">
    <text evidence="10">Belongs to the insect chemoreceptor superfamily. Heteromeric odorant receptor channel (TC 1.A.69) family.</text>
</comment>
<evidence type="ECO:0000256" key="7">
    <source>
        <dbReference type="ARBA" id="ARBA00023136"/>
    </source>
</evidence>
<evidence type="ECO:0000256" key="3">
    <source>
        <dbReference type="ARBA" id="ARBA00022606"/>
    </source>
</evidence>
<evidence type="ECO:0000256" key="8">
    <source>
        <dbReference type="ARBA" id="ARBA00023170"/>
    </source>
</evidence>
<dbReference type="RefSeq" id="XP_025073967.1">
    <property type="nucleotide sequence ID" value="XM_025218182.1"/>
</dbReference>
<feature type="transmembrane region" description="Helical" evidence="10">
    <location>
        <begin position="262"/>
        <end position="285"/>
    </location>
</feature>
<dbReference type="PANTHER" id="PTHR21137:SF35">
    <property type="entry name" value="ODORANT RECEPTOR 19A-RELATED"/>
    <property type="match status" value="1"/>
</dbReference>
<evidence type="ECO:0000256" key="5">
    <source>
        <dbReference type="ARBA" id="ARBA00022725"/>
    </source>
</evidence>
<keyword evidence="8 10" id="KW-0675">Receptor</keyword>
<dbReference type="InterPro" id="IPR004117">
    <property type="entry name" value="7tm6_olfct_rcpt"/>
</dbReference>
<evidence type="ECO:0000256" key="6">
    <source>
        <dbReference type="ARBA" id="ARBA00022989"/>
    </source>
</evidence>
<dbReference type="GO" id="GO:0005549">
    <property type="term" value="F:odorant binding"/>
    <property type="evidence" value="ECO:0007669"/>
    <property type="project" value="InterPro"/>
</dbReference>
<feature type="transmembrane region" description="Helical" evidence="10">
    <location>
        <begin position="175"/>
        <end position="204"/>
    </location>
</feature>
<evidence type="ECO:0000256" key="10">
    <source>
        <dbReference type="RuleBase" id="RU351113"/>
    </source>
</evidence>
<dbReference type="OrthoDB" id="7550926at2759"/>
<evidence type="ECO:0000313" key="11">
    <source>
        <dbReference type="Proteomes" id="UP000504615"/>
    </source>
</evidence>
<name>A0A8N1S785_9HYME</name>
<dbReference type="Proteomes" id="UP000504615">
    <property type="component" value="Unplaced"/>
</dbReference>
<keyword evidence="9 10" id="KW-0807">Transducer</keyword>
<dbReference type="Pfam" id="PF02949">
    <property type="entry name" value="7tm_6"/>
    <property type="match status" value="1"/>
</dbReference>
<reference evidence="12" key="1">
    <citation type="submission" date="2025-08" db="UniProtKB">
        <authorList>
            <consortium name="RefSeq"/>
        </authorList>
    </citation>
    <scope>IDENTIFICATION</scope>
</reference>
<keyword evidence="2" id="KW-1003">Cell membrane</keyword>
<dbReference type="PANTHER" id="PTHR21137">
    <property type="entry name" value="ODORANT RECEPTOR"/>
    <property type="match status" value="1"/>
</dbReference>
<evidence type="ECO:0000256" key="9">
    <source>
        <dbReference type="ARBA" id="ARBA00023224"/>
    </source>
</evidence>
<keyword evidence="3 10" id="KW-0716">Sensory transduction</keyword>
<dbReference type="GO" id="GO:0005886">
    <property type="term" value="C:plasma membrane"/>
    <property type="evidence" value="ECO:0007669"/>
    <property type="project" value="UniProtKB-SubCell"/>
</dbReference>
<sequence>MISTDPLHIKLNRTLLLTIGLWPYQQSKLVRVQLILFFGILSTSILFQFTIFLTSKCTMDLLINVLSSALYYTVFIIVYGSLSMNIEVVKYFLEQLQHICDDLSDENEIDIIKKYGSNAKHYTITLIVFVVFGIFVLFLNQFWPIVCDILFPINETRFHLSLLFITEYFVDQEKYYYLILIHINAATFIGMITMVGTGTLLIIYQQHACGMFRIASYRIEQAMAMDMSQKNNLKTLIYKGLIDGVDMHREAMKFSDLSISKFKVMFSLMMLSGIWCTAINYFQIFQLVSFGFNFKKFLIPMMSVLTLVLCILISGYIGQQIIDHNNDVYDTVYNVRWYTAPLQIQKMILFLLQRSSKVFNLNIGGLVVASVEGAATLMNATLSYFVLLHSTQNK</sequence>
<comment type="subcellular location">
    <subcellularLocation>
        <location evidence="1 10">Cell membrane</location>
        <topology evidence="1 10">Multi-pass membrane protein</topology>
    </subcellularLocation>
</comment>
<keyword evidence="5 10" id="KW-0552">Olfaction</keyword>
<protein>
    <recommendedName>
        <fullName evidence="10">Odorant receptor</fullName>
    </recommendedName>
</protein>
<keyword evidence="11" id="KW-1185">Reference proteome</keyword>
<accession>A0A8N1S785</accession>
<proteinExistence type="inferred from homology"/>
<organism evidence="11 12">
    <name type="scientific">Pogonomyrmex barbatus</name>
    <name type="common">red harvester ant</name>
    <dbReference type="NCBI Taxonomy" id="144034"/>
    <lineage>
        <taxon>Eukaryota</taxon>
        <taxon>Metazoa</taxon>
        <taxon>Ecdysozoa</taxon>
        <taxon>Arthropoda</taxon>
        <taxon>Hexapoda</taxon>
        <taxon>Insecta</taxon>
        <taxon>Pterygota</taxon>
        <taxon>Neoptera</taxon>
        <taxon>Endopterygota</taxon>
        <taxon>Hymenoptera</taxon>
        <taxon>Apocrita</taxon>
        <taxon>Aculeata</taxon>
        <taxon>Formicoidea</taxon>
        <taxon>Formicidae</taxon>
        <taxon>Myrmicinae</taxon>
        <taxon>Pogonomyrmex</taxon>
    </lineage>
</organism>
<feature type="transmembrane region" description="Helical" evidence="10">
    <location>
        <begin position="297"/>
        <end position="317"/>
    </location>
</feature>
<dbReference type="GO" id="GO:0004984">
    <property type="term" value="F:olfactory receptor activity"/>
    <property type="evidence" value="ECO:0007669"/>
    <property type="project" value="InterPro"/>
</dbReference>
<feature type="transmembrane region" description="Helical" evidence="10">
    <location>
        <begin position="61"/>
        <end position="82"/>
    </location>
</feature>
<dbReference type="GO" id="GO:0007165">
    <property type="term" value="P:signal transduction"/>
    <property type="evidence" value="ECO:0007669"/>
    <property type="project" value="UniProtKB-KW"/>
</dbReference>
<evidence type="ECO:0000256" key="1">
    <source>
        <dbReference type="ARBA" id="ARBA00004651"/>
    </source>
</evidence>
<evidence type="ECO:0000313" key="12">
    <source>
        <dbReference type="RefSeq" id="XP_025073967.1"/>
    </source>
</evidence>
<feature type="transmembrane region" description="Helical" evidence="10">
    <location>
        <begin position="122"/>
        <end position="143"/>
    </location>
</feature>